<dbReference type="KEGG" id="mdr:MDOR_13070"/>
<dbReference type="Pfam" id="PF09339">
    <property type="entry name" value="HTH_IclR"/>
    <property type="match status" value="1"/>
</dbReference>
<dbReference type="PANTHER" id="PTHR30136">
    <property type="entry name" value="HELIX-TURN-HELIX TRANSCRIPTIONAL REGULATOR, ICLR FAMILY"/>
    <property type="match status" value="1"/>
</dbReference>
<dbReference type="GO" id="GO:0003700">
    <property type="term" value="F:DNA-binding transcription factor activity"/>
    <property type="evidence" value="ECO:0007669"/>
    <property type="project" value="TreeGrafter"/>
</dbReference>
<evidence type="ECO:0000313" key="6">
    <source>
        <dbReference type="EMBL" id="BBZ07138.1"/>
    </source>
</evidence>
<dbReference type="InterPro" id="IPR050707">
    <property type="entry name" value="HTH_MetabolicPath_Reg"/>
</dbReference>
<keyword evidence="3" id="KW-0804">Transcription</keyword>
<dbReference type="PANTHER" id="PTHR30136:SF39">
    <property type="entry name" value="TRANSCRIPTIONAL REGULATORY PROTEIN"/>
    <property type="match status" value="1"/>
</dbReference>
<name>A0A1X1TFV3_9MYCO</name>
<dbReference type="GO" id="GO:0003677">
    <property type="term" value="F:DNA binding"/>
    <property type="evidence" value="ECO:0007669"/>
    <property type="project" value="UniProtKB-KW"/>
</dbReference>
<gene>
    <name evidence="7" type="ORF">AWC01_05810</name>
    <name evidence="6" type="ORF">MDOR_13070</name>
</gene>
<reference evidence="6" key="3">
    <citation type="submission" date="2020-02" db="EMBL/GenBank/DDBJ databases">
        <authorList>
            <person name="Matsumoto Y."/>
            <person name="Motooka D."/>
            <person name="Nakamura S."/>
        </authorList>
    </citation>
    <scope>NUCLEOTIDE SEQUENCE</scope>
    <source>
        <strain evidence="6">JCM 12405</strain>
    </source>
</reference>
<evidence type="ECO:0000259" key="5">
    <source>
        <dbReference type="PROSITE" id="PS51078"/>
    </source>
</evidence>
<dbReference type="EMBL" id="LQOS01000018">
    <property type="protein sequence ID" value="ORV43435.1"/>
    <property type="molecule type" value="Genomic_DNA"/>
</dbReference>
<protein>
    <submittedName>
        <fullName evidence="7">IclR family transcriptional regulator</fullName>
    </submittedName>
</protein>
<evidence type="ECO:0000313" key="7">
    <source>
        <dbReference type="EMBL" id="ORV43435.1"/>
    </source>
</evidence>
<dbReference type="InterPro" id="IPR014757">
    <property type="entry name" value="Tscrpt_reg_IclR_C"/>
</dbReference>
<evidence type="ECO:0000313" key="9">
    <source>
        <dbReference type="Proteomes" id="UP000467201"/>
    </source>
</evidence>
<keyword evidence="2" id="KW-0238">DNA-binding</keyword>
<dbReference type="EMBL" id="AP022605">
    <property type="protein sequence ID" value="BBZ07138.1"/>
    <property type="molecule type" value="Genomic_DNA"/>
</dbReference>
<accession>A0A1X1TFV3</accession>
<reference evidence="6 9" key="2">
    <citation type="journal article" date="2019" name="Emerg. Microbes Infect.">
        <title>Comprehensive subspecies identification of 175 nontuberculous mycobacteria species based on 7547 genomic profiles.</title>
        <authorList>
            <person name="Matsumoto Y."/>
            <person name="Kinjo T."/>
            <person name="Motooka D."/>
            <person name="Nabeya D."/>
            <person name="Jung N."/>
            <person name="Uechi K."/>
            <person name="Horii T."/>
            <person name="Iida T."/>
            <person name="Fujita J."/>
            <person name="Nakamura S."/>
        </authorList>
    </citation>
    <scope>NUCLEOTIDE SEQUENCE [LARGE SCALE GENOMIC DNA]</scope>
    <source>
        <strain evidence="6 9">JCM 12405</strain>
    </source>
</reference>
<dbReference type="Proteomes" id="UP000193564">
    <property type="component" value="Unassembled WGS sequence"/>
</dbReference>
<organism evidence="7 8">
    <name type="scientific">Mycolicibacterium doricum</name>
    <dbReference type="NCBI Taxonomy" id="126673"/>
    <lineage>
        <taxon>Bacteria</taxon>
        <taxon>Bacillati</taxon>
        <taxon>Actinomycetota</taxon>
        <taxon>Actinomycetes</taxon>
        <taxon>Mycobacteriales</taxon>
        <taxon>Mycobacteriaceae</taxon>
        <taxon>Mycolicibacterium</taxon>
    </lineage>
</organism>
<dbReference type="AlphaFoldDB" id="A0A1X1TFV3"/>
<dbReference type="RefSeq" id="WP_085188940.1">
    <property type="nucleotide sequence ID" value="NZ_AP022605.1"/>
</dbReference>
<dbReference type="SUPFAM" id="SSF46785">
    <property type="entry name" value="Winged helix' DNA-binding domain"/>
    <property type="match status" value="1"/>
</dbReference>
<dbReference type="PROSITE" id="PS51077">
    <property type="entry name" value="HTH_ICLR"/>
    <property type="match status" value="1"/>
</dbReference>
<sequence length="233" mass="24403">MRQDSGIGVLDKAVGLLHTVAESPCALAELCERTGLPRATAHRLATGLETHRLLARDADGRWRLGPALTELAGQVNDPLLAAGAVILPRLREMTGESVQLYRREGTSRICIAALEPPAGLRDTVPVGTPLPMTAGSGAKVLLAFADAATQQAVLPEAMFTERTLAEVRRRGWAQSAAEREPGVASVSAPVRDGKGAVVAAISVSGPIDRMGRRPGARWAADLLAAADTLASRL</sequence>
<dbReference type="InterPro" id="IPR029016">
    <property type="entry name" value="GAF-like_dom_sf"/>
</dbReference>
<dbReference type="SMART" id="SM00346">
    <property type="entry name" value="HTH_ICLR"/>
    <property type="match status" value="1"/>
</dbReference>
<dbReference type="Pfam" id="PF01614">
    <property type="entry name" value="IclR_C"/>
    <property type="match status" value="1"/>
</dbReference>
<dbReference type="Gene3D" id="3.30.450.40">
    <property type="match status" value="1"/>
</dbReference>
<dbReference type="Proteomes" id="UP000467201">
    <property type="component" value="Chromosome"/>
</dbReference>
<evidence type="ECO:0000256" key="3">
    <source>
        <dbReference type="ARBA" id="ARBA00023163"/>
    </source>
</evidence>
<proteinExistence type="predicted"/>
<dbReference type="STRING" id="126673.AWC01_05810"/>
<reference evidence="7 8" key="1">
    <citation type="submission" date="2016-01" db="EMBL/GenBank/DDBJ databases">
        <title>The new phylogeny of the genus Mycobacterium.</title>
        <authorList>
            <person name="Tarcisio F."/>
            <person name="Conor M."/>
            <person name="Antonella G."/>
            <person name="Elisabetta G."/>
            <person name="Giulia F.S."/>
            <person name="Sara T."/>
            <person name="Anna F."/>
            <person name="Clotilde B."/>
            <person name="Roberto B."/>
            <person name="Veronica D.S."/>
            <person name="Fabio R."/>
            <person name="Monica P."/>
            <person name="Olivier J."/>
            <person name="Enrico T."/>
            <person name="Nicola S."/>
        </authorList>
    </citation>
    <scope>NUCLEOTIDE SEQUENCE [LARGE SCALE GENOMIC DNA]</scope>
    <source>
        <strain evidence="7 8">DSM 44339</strain>
    </source>
</reference>
<evidence type="ECO:0000256" key="2">
    <source>
        <dbReference type="ARBA" id="ARBA00023125"/>
    </source>
</evidence>
<feature type="domain" description="HTH iclR-type" evidence="4">
    <location>
        <begin position="7"/>
        <end position="66"/>
    </location>
</feature>
<evidence type="ECO:0000256" key="1">
    <source>
        <dbReference type="ARBA" id="ARBA00023015"/>
    </source>
</evidence>
<keyword evidence="1" id="KW-0805">Transcription regulation</keyword>
<dbReference type="GO" id="GO:0045892">
    <property type="term" value="P:negative regulation of DNA-templated transcription"/>
    <property type="evidence" value="ECO:0007669"/>
    <property type="project" value="TreeGrafter"/>
</dbReference>
<dbReference type="OrthoDB" id="4319317at2"/>
<feature type="domain" description="IclR-ED" evidence="5">
    <location>
        <begin position="67"/>
        <end position="233"/>
    </location>
</feature>
<keyword evidence="8" id="KW-1185">Reference proteome</keyword>
<evidence type="ECO:0000259" key="4">
    <source>
        <dbReference type="PROSITE" id="PS51077"/>
    </source>
</evidence>
<dbReference type="InterPro" id="IPR005471">
    <property type="entry name" value="Tscrpt_reg_IclR_N"/>
</dbReference>
<dbReference type="InterPro" id="IPR036390">
    <property type="entry name" value="WH_DNA-bd_sf"/>
</dbReference>
<evidence type="ECO:0000313" key="8">
    <source>
        <dbReference type="Proteomes" id="UP000193564"/>
    </source>
</evidence>
<dbReference type="PROSITE" id="PS51078">
    <property type="entry name" value="ICLR_ED"/>
    <property type="match status" value="1"/>
</dbReference>
<dbReference type="InterPro" id="IPR036388">
    <property type="entry name" value="WH-like_DNA-bd_sf"/>
</dbReference>
<dbReference type="SUPFAM" id="SSF55781">
    <property type="entry name" value="GAF domain-like"/>
    <property type="match status" value="1"/>
</dbReference>
<dbReference type="Gene3D" id="1.10.10.10">
    <property type="entry name" value="Winged helix-like DNA-binding domain superfamily/Winged helix DNA-binding domain"/>
    <property type="match status" value="1"/>
</dbReference>